<dbReference type="PIRSF" id="PIRSF006060">
    <property type="entry name" value="AA_transporter"/>
    <property type="match status" value="1"/>
</dbReference>
<dbReference type="PANTHER" id="PTHR42770">
    <property type="entry name" value="AMINO ACID TRANSPORTER-RELATED"/>
    <property type="match status" value="1"/>
</dbReference>
<dbReference type="InterPro" id="IPR050367">
    <property type="entry name" value="APC_superfamily"/>
</dbReference>
<accession>A0A6G7IZB2</accession>
<evidence type="ECO:0000256" key="6">
    <source>
        <dbReference type="SAM" id="Phobius"/>
    </source>
</evidence>
<dbReference type="PANTHER" id="PTHR42770:SF7">
    <property type="entry name" value="MEMBRANE PROTEIN"/>
    <property type="match status" value="1"/>
</dbReference>
<dbReference type="GO" id="GO:0005886">
    <property type="term" value="C:plasma membrane"/>
    <property type="evidence" value="ECO:0007669"/>
    <property type="project" value="UniProtKB-SubCell"/>
</dbReference>
<evidence type="ECO:0000256" key="5">
    <source>
        <dbReference type="ARBA" id="ARBA00023136"/>
    </source>
</evidence>
<evidence type="ECO:0000256" key="1">
    <source>
        <dbReference type="ARBA" id="ARBA00004651"/>
    </source>
</evidence>
<dbReference type="Pfam" id="PF13520">
    <property type="entry name" value="AA_permease_2"/>
    <property type="match status" value="1"/>
</dbReference>
<evidence type="ECO:0000313" key="7">
    <source>
        <dbReference type="EMBL" id="QII43941.1"/>
    </source>
</evidence>
<feature type="transmembrane region" description="Helical" evidence="6">
    <location>
        <begin position="12"/>
        <end position="38"/>
    </location>
</feature>
<feature type="transmembrane region" description="Helical" evidence="6">
    <location>
        <begin position="381"/>
        <end position="400"/>
    </location>
</feature>
<evidence type="ECO:0000256" key="4">
    <source>
        <dbReference type="ARBA" id="ARBA00022989"/>
    </source>
</evidence>
<protein>
    <submittedName>
        <fullName evidence="7">Amino acid permease</fullName>
    </submittedName>
</protein>
<feature type="transmembrane region" description="Helical" evidence="6">
    <location>
        <begin position="44"/>
        <end position="64"/>
    </location>
</feature>
<dbReference type="InterPro" id="IPR002293">
    <property type="entry name" value="AA/rel_permease1"/>
</dbReference>
<keyword evidence="8" id="KW-1185">Reference proteome</keyword>
<feature type="transmembrane region" description="Helical" evidence="6">
    <location>
        <begin position="319"/>
        <end position="340"/>
    </location>
</feature>
<comment type="subcellular location">
    <subcellularLocation>
        <location evidence="1">Cell membrane</location>
        <topology evidence="1">Multi-pass membrane protein</topology>
    </subcellularLocation>
</comment>
<dbReference type="KEGG" id="mut:GVT53_04370"/>
<sequence>MEKVKLKREIGVIGFTAHMVNMVVGSGIFVLPAIVASGLGPSSVFAYLFCIVIVALVMLCFAEVGSRVAASGGAYVYIRTAFGPYIGFLTSILFVWSTLAADAAVANAIVDILGTQLPMFKWPPARMLVFFFLFLIFGFVNFRGAKHGVAVVKLATIAKLIPLLILIMASWGDVAIENLEIQALPSFRKVAEMTLILFFAFQGAESALSISGEVKNPQRTIPKGILVSILIIFMLYVLVQTVAQGVLGPTLPTYRENPLGAVAERVFGGFGFAAMTLAALISMLGYLGSSILSMPRVLFQAAVDGVLPMEKLAKIHPRFSTPFMAIGSYAAIGFLCASFGGFEQLAIISSATILLIYLGVSLAVIKLRMHDEEPRGGFKIPYGYGIPVLSSFVILCLLSHVAIDELIVIVVVVTLLTVFYFVRPYFRKNN</sequence>
<dbReference type="GO" id="GO:0022857">
    <property type="term" value="F:transmembrane transporter activity"/>
    <property type="evidence" value="ECO:0007669"/>
    <property type="project" value="InterPro"/>
</dbReference>
<dbReference type="EMBL" id="CP049616">
    <property type="protein sequence ID" value="QII43941.1"/>
    <property type="molecule type" value="Genomic_DNA"/>
</dbReference>
<proteinExistence type="predicted"/>
<keyword evidence="5 6" id="KW-0472">Membrane</keyword>
<gene>
    <name evidence="7" type="ORF">GVT53_04370</name>
</gene>
<keyword evidence="2" id="KW-1003">Cell membrane</keyword>
<name>A0A6G7IZB2_9FLAO</name>
<feature type="transmembrane region" description="Helical" evidence="6">
    <location>
        <begin position="406"/>
        <end position="426"/>
    </location>
</feature>
<feature type="transmembrane region" description="Helical" evidence="6">
    <location>
        <begin position="224"/>
        <end position="247"/>
    </location>
</feature>
<evidence type="ECO:0000313" key="8">
    <source>
        <dbReference type="Proteomes" id="UP000502928"/>
    </source>
</evidence>
<dbReference type="Gene3D" id="1.20.1740.10">
    <property type="entry name" value="Amino acid/polyamine transporter I"/>
    <property type="match status" value="1"/>
</dbReference>
<feature type="transmembrane region" description="Helical" evidence="6">
    <location>
        <begin position="122"/>
        <end position="142"/>
    </location>
</feature>
<dbReference type="RefSeq" id="WP_166247602.1">
    <property type="nucleotide sequence ID" value="NZ_CP049616.1"/>
</dbReference>
<feature type="transmembrane region" description="Helical" evidence="6">
    <location>
        <begin position="85"/>
        <end position="110"/>
    </location>
</feature>
<dbReference type="AlphaFoldDB" id="A0A6G7IZB2"/>
<feature type="transmembrane region" description="Helical" evidence="6">
    <location>
        <begin position="191"/>
        <end position="212"/>
    </location>
</feature>
<organism evidence="7 8">
    <name type="scientific">Flagellimonas oceani</name>
    <dbReference type="NCBI Taxonomy" id="2698672"/>
    <lineage>
        <taxon>Bacteria</taxon>
        <taxon>Pseudomonadati</taxon>
        <taxon>Bacteroidota</taxon>
        <taxon>Flavobacteriia</taxon>
        <taxon>Flavobacteriales</taxon>
        <taxon>Flavobacteriaceae</taxon>
        <taxon>Flagellimonas</taxon>
    </lineage>
</organism>
<keyword evidence="4 6" id="KW-1133">Transmembrane helix</keyword>
<feature type="transmembrane region" description="Helical" evidence="6">
    <location>
        <begin position="267"/>
        <end position="287"/>
    </location>
</feature>
<evidence type="ECO:0000256" key="3">
    <source>
        <dbReference type="ARBA" id="ARBA00022692"/>
    </source>
</evidence>
<dbReference type="Proteomes" id="UP000502928">
    <property type="component" value="Chromosome"/>
</dbReference>
<feature type="transmembrane region" description="Helical" evidence="6">
    <location>
        <begin position="149"/>
        <end position="171"/>
    </location>
</feature>
<feature type="transmembrane region" description="Helical" evidence="6">
    <location>
        <begin position="346"/>
        <end position="369"/>
    </location>
</feature>
<evidence type="ECO:0000256" key="2">
    <source>
        <dbReference type="ARBA" id="ARBA00022475"/>
    </source>
</evidence>
<keyword evidence="3 6" id="KW-0812">Transmembrane</keyword>
<reference evidence="7 8" key="1">
    <citation type="submission" date="2020-02" db="EMBL/GenBank/DDBJ databases">
        <title>Complete genome of Muricauda sp. 501str8.</title>
        <authorList>
            <person name="Dong B."/>
            <person name="Zhu S."/>
            <person name="Yang J."/>
            <person name="Chen J."/>
        </authorList>
    </citation>
    <scope>NUCLEOTIDE SEQUENCE [LARGE SCALE GENOMIC DNA]</scope>
    <source>
        <strain evidence="7 8">501str8</strain>
    </source>
</reference>